<dbReference type="EMBL" id="CCNB01000010">
    <property type="protein sequence ID" value="CDX34176.1"/>
    <property type="molecule type" value="Genomic_DNA"/>
</dbReference>
<evidence type="ECO:0000313" key="4">
    <source>
        <dbReference type="Proteomes" id="UP000046373"/>
    </source>
</evidence>
<reference evidence="3 4" key="1">
    <citation type="submission" date="2014-08" db="EMBL/GenBank/DDBJ databases">
        <authorList>
            <person name="Moulin Lionel"/>
        </authorList>
    </citation>
    <scope>NUCLEOTIDE SEQUENCE [LARGE SCALE GENOMIC DNA]</scope>
</reference>
<dbReference type="Gene3D" id="3.30.2310.20">
    <property type="entry name" value="RelE-like"/>
    <property type="match status" value="1"/>
</dbReference>
<feature type="region of interest" description="Disordered" evidence="2">
    <location>
        <begin position="1"/>
        <end position="26"/>
    </location>
</feature>
<accession>A0A090ERV7</accession>
<dbReference type="InterPro" id="IPR035093">
    <property type="entry name" value="RelE/ParE_toxin_dom_sf"/>
</dbReference>
<dbReference type="Pfam" id="PF05016">
    <property type="entry name" value="ParE_toxin"/>
    <property type="match status" value="1"/>
</dbReference>
<keyword evidence="1" id="KW-1277">Toxin-antitoxin system</keyword>
<protein>
    <submittedName>
        <fullName evidence="3">Uncharacterized protein</fullName>
    </submittedName>
</protein>
<sequence>MEGKSWQRYLARGNGRAGAQAPRDPFAEETVKRRAVVYTLDAGGDLDRIYAIVAEASSPTTADRYDSRIRAFCERLEHGSERGTLRENVRAGPSCRRISASGHRRFRRGT</sequence>
<evidence type="ECO:0000313" key="3">
    <source>
        <dbReference type="EMBL" id="CDX34176.1"/>
    </source>
</evidence>
<dbReference type="AlphaFoldDB" id="A0A090ERV7"/>
<dbReference type="Proteomes" id="UP000046373">
    <property type="component" value="Unassembled WGS sequence"/>
</dbReference>
<evidence type="ECO:0000256" key="2">
    <source>
        <dbReference type="SAM" id="MobiDB-lite"/>
    </source>
</evidence>
<gene>
    <name evidence="3" type="ORF">MPLDJ20_180032</name>
</gene>
<dbReference type="InterPro" id="IPR007712">
    <property type="entry name" value="RelE/ParE_toxin"/>
</dbReference>
<evidence type="ECO:0000256" key="1">
    <source>
        <dbReference type="ARBA" id="ARBA00022649"/>
    </source>
</evidence>
<proteinExistence type="predicted"/>
<name>A0A090ERV7_MESPL</name>
<organism evidence="3 4">
    <name type="scientific">Mesorhizobium plurifarium</name>
    <dbReference type="NCBI Taxonomy" id="69974"/>
    <lineage>
        <taxon>Bacteria</taxon>
        <taxon>Pseudomonadati</taxon>
        <taxon>Pseudomonadota</taxon>
        <taxon>Alphaproteobacteria</taxon>
        <taxon>Hyphomicrobiales</taxon>
        <taxon>Phyllobacteriaceae</taxon>
        <taxon>Mesorhizobium</taxon>
    </lineage>
</organism>